<comment type="caution">
    <text evidence="4">The sequence shown here is derived from an EMBL/GenBank/DDBJ whole genome shotgun (WGS) entry which is preliminary data.</text>
</comment>
<dbReference type="EC" id="4.2.1.-" evidence="3"/>
<dbReference type="HAMAP" id="MF_01830">
    <property type="entry name" value="Hydro_lyase"/>
    <property type="match status" value="1"/>
</dbReference>
<evidence type="ECO:0000313" key="4">
    <source>
        <dbReference type="EMBL" id="MEQ3361923.1"/>
    </source>
</evidence>
<organism evidence="4 5">
    <name type="scientific">Raoultibacter massiliensis</name>
    <dbReference type="NCBI Taxonomy" id="1852371"/>
    <lineage>
        <taxon>Bacteria</taxon>
        <taxon>Bacillati</taxon>
        <taxon>Actinomycetota</taxon>
        <taxon>Coriobacteriia</taxon>
        <taxon>Eggerthellales</taxon>
        <taxon>Eggerthellaceae</taxon>
        <taxon>Raoultibacter</taxon>
    </lineage>
</organism>
<name>A0ABV1JAY6_9ACTN</name>
<dbReference type="RefSeq" id="WP_102373501.1">
    <property type="nucleotide sequence ID" value="NZ_JBBNOP010000002.1"/>
</dbReference>
<proteinExistence type="inferred from homology"/>
<dbReference type="PANTHER" id="PTHR32022">
    <property type="entry name" value="D-GLUTAMATE CYCLASE, MITOCHONDRIAL"/>
    <property type="match status" value="1"/>
</dbReference>
<keyword evidence="2 3" id="KW-0456">Lyase</keyword>
<dbReference type="InterPro" id="IPR016938">
    <property type="entry name" value="UPF0317"/>
</dbReference>
<evidence type="ECO:0000256" key="1">
    <source>
        <dbReference type="ARBA" id="ARBA00007896"/>
    </source>
</evidence>
<dbReference type="InterPro" id="IPR009906">
    <property type="entry name" value="D-Glu_cyclase"/>
</dbReference>
<keyword evidence="5" id="KW-1185">Reference proteome</keyword>
<accession>A0ABV1JAY6</accession>
<dbReference type="Pfam" id="PF07286">
    <property type="entry name" value="D-Glu_cyclase"/>
    <property type="match status" value="1"/>
</dbReference>
<dbReference type="Gene3D" id="3.40.1640.10">
    <property type="entry name" value="PSTPO5379-like"/>
    <property type="match status" value="1"/>
</dbReference>
<gene>
    <name evidence="4" type="ORF">AAA083_02905</name>
</gene>
<dbReference type="SUPFAM" id="SSF160920">
    <property type="entry name" value="PSTPO5379-like"/>
    <property type="match status" value="1"/>
</dbReference>
<dbReference type="PANTHER" id="PTHR32022:SF10">
    <property type="entry name" value="D-GLUTAMATE CYCLASE, MITOCHONDRIAL"/>
    <property type="match status" value="1"/>
</dbReference>
<comment type="similarity">
    <text evidence="1 3">Belongs to the D-glutamate cyclase family.</text>
</comment>
<sequence>MSTVSNKPEGVDAEVWDRMLRATPAEARRIIRSGAFQAPTSGLCPGYAQANLIVLPKEQAYDFLLFAQRNPKPCPLLEVTEVGAREATICATDCDIATDFPKYRIYRHGELVEETTDVAAYWRDDFVSFVIGCSFSFESELVEAGIEMRHNTMGRNVSMYLTDIDCMPAGSMGGKMVMSMRPIPHDQVVKAVQISGAIPKVHGAPMHIGDPAAIGVRDIAHPEFGDPVDIREGEVPVFWACGVTPQSIVMNSKPEFAITHAPGCMLITDTKNIDLKE</sequence>
<dbReference type="NCBIfam" id="NF003969">
    <property type="entry name" value="PRK05463.1"/>
    <property type="match status" value="1"/>
</dbReference>
<reference evidence="4 5" key="1">
    <citation type="submission" date="2024-04" db="EMBL/GenBank/DDBJ databases">
        <title>Human intestinal bacterial collection.</title>
        <authorList>
            <person name="Pauvert C."/>
            <person name="Hitch T.C.A."/>
            <person name="Clavel T."/>
        </authorList>
    </citation>
    <scope>NUCLEOTIDE SEQUENCE [LARGE SCALE GENOMIC DNA]</scope>
    <source>
        <strain evidence="4 5">CLA-KB-H42</strain>
    </source>
</reference>
<protein>
    <recommendedName>
        <fullName evidence="3">Putative hydro-lyase AAA083_02905</fullName>
        <ecNumber evidence="3">4.2.1.-</ecNumber>
    </recommendedName>
</protein>
<evidence type="ECO:0000256" key="2">
    <source>
        <dbReference type="ARBA" id="ARBA00023239"/>
    </source>
</evidence>
<dbReference type="Proteomes" id="UP001487305">
    <property type="component" value="Unassembled WGS sequence"/>
</dbReference>
<dbReference type="InterPro" id="IPR038021">
    <property type="entry name" value="Putative_hydro-lyase"/>
</dbReference>
<dbReference type="PIRSF" id="PIRSF029755">
    <property type="entry name" value="UCP029755"/>
    <property type="match status" value="1"/>
</dbReference>
<dbReference type="Gene3D" id="3.30.2040.10">
    <property type="entry name" value="PSTPO5379-like domain"/>
    <property type="match status" value="1"/>
</dbReference>
<dbReference type="EMBL" id="JBBNOP010000002">
    <property type="protein sequence ID" value="MEQ3361923.1"/>
    <property type="molecule type" value="Genomic_DNA"/>
</dbReference>
<evidence type="ECO:0000256" key="3">
    <source>
        <dbReference type="HAMAP-Rule" id="MF_01830"/>
    </source>
</evidence>
<evidence type="ECO:0000313" key="5">
    <source>
        <dbReference type="Proteomes" id="UP001487305"/>
    </source>
</evidence>